<evidence type="ECO:0000313" key="2">
    <source>
        <dbReference type="Proteomes" id="UP001482620"/>
    </source>
</evidence>
<proteinExistence type="predicted"/>
<dbReference type="Proteomes" id="UP001482620">
    <property type="component" value="Unassembled WGS sequence"/>
</dbReference>
<protein>
    <submittedName>
        <fullName evidence="1">Uncharacterized protein</fullName>
    </submittedName>
</protein>
<gene>
    <name evidence="1" type="ORF">ILYODFUR_035158</name>
</gene>
<evidence type="ECO:0000313" key="1">
    <source>
        <dbReference type="EMBL" id="MEQ2231025.1"/>
    </source>
</evidence>
<comment type="caution">
    <text evidence="1">The sequence shown here is derived from an EMBL/GenBank/DDBJ whole genome shotgun (WGS) entry which is preliminary data.</text>
</comment>
<keyword evidence="2" id="KW-1185">Reference proteome</keyword>
<name>A0ABV0TDR2_9TELE</name>
<dbReference type="EMBL" id="JAHRIQ010029759">
    <property type="protein sequence ID" value="MEQ2231025.1"/>
    <property type="molecule type" value="Genomic_DNA"/>
</dbReference>
<accession>A0ABV0TDR2</accession>
<reference evidence="1 2" key="1">
    <citation type="submission" date="2021-06" db="EMBL/GenBank/DDBJ databases">
        <authorList>
            <person name="Palmer J.M."/>
        </authorList>
    </citation>
    <scope>NUCLEOTIDE SEQUENCE [LARGE SCALE GENOMIC DNA]</scope>
    <source>
        <strain evidence="2">if_2019</strain>
        <tissue evidence="1">Muscle</tissue>
    </source>
</reference>
<organism evidence="1 2">
    <name type="scientific">Ilyodon furcidens</name>
    <name type="common">goldbreast splitfin</name>
    <dbReference type="NCBI Taxonomy" id="33524"/>
    <lineage>
        <taxon>Eukaryota</taxon>
        <taxon>Metazoa</taxon>
        <taxon>Chordata</taxon>
        <taxon>Craniata</taxon>
        <taxon>Vertebrata</taxon>
        <taxon>Euteleostomi</taxon>
        <taxon>Actinopterygii</taxon>
        <taxon>Neopterygii</taxon>
        <taxon>Teleostei</taxon>
        <taxon>Neoteleostei</taxon>
        <taxon>Acanthomorphata</taxon>
        <taxon>Ovalentaria</taxon>
        <taxon>Atherinomorphae</taxon>
        <taxon>Cyprinodontiformes</taxon>
        <taxon>Goodeidae</taxon>
        <taxon>Ilyodon</taxon>
    </lineage>
</organism>
<sequence>MIHSTLQKFKKIYETEEIWRFSVSFSSTFVCTHLAKKADYDSDSKMELFLQYLIISIMPTKTKPKFQLNKYSTPQHGDATTMFYYCWLPNSFPDRFPSCLFLAA</sequence>